<gene>
    <name evidence="3" type="ORF">H9L06_10185</name>
</gene>
<accession>A0A7G9S417</accession>
<sequence length="212" mass="23555">MSDEVIEEVPKGRKRRLWWYVGGAAALVALAAQIAVLSGLFANDPGDELQKPVSASTRERDPHPEPKPEPEAGPESPAALDPDLAVNIENVREMPYSSVWRPADEGQGFWQIVDDAYGYPRDGGTDFILAHSCDNRDCAGDELRTLEVGETLTYEGDTYTVEDKRSIMKDEIASQDIWTHDPNRLVIVTCIIETTWEFSDKNEIFIATKTSG</sequence>
<dbReference type="RefSeq" id="WP_187555062.1">
    <property type="nucleotide sequence ID" value="NZ_CP060716.1"/>
</dbReference>
<organism evidence="3 4">
    <name type="scientific">Leucobacter denitrificans</name>
    <dbReference type="NCBI Taxonomy" id="683042"/>
    <lineage>
        <taxon>Bacteria</taxon>
        <taxon>Bacillati</taxon>
        <taxon>Actinomycetota</taxon>
        <taxon>Actinomycetes</taxon>
        <taxon>Micrococcales</taxon>
        <taxon>Microbacteriaceae</taxon>
        <taxon>Leucobacter</taxon>
    </lineage>
</organism>
<keyword evidence="2" id="KW-1133">Transmembrane helix</keyword>
<proteinExistence type="predicted"/>
<feature type="region of interest" description="Disordered" evidence="1">
    <location>
        <begin position="46"/>
        <end position="80"/>
    </location>
</feature>
<dbReference type="AlphaFoldDB" id="A0A7G9S417"/>
<name>A0A7G9S417_9MICO</name>
<evidence type="ECO:0000256" key="1">
    <source>
        <dbReference type="SAM" id="MobiDB-lite"/>
    </source>
</evidence>
<evidence type="ECO:0000313" key="4">
    <source>
        <dbReference type="Proteomes" id="UP000515934"/>
    </source>
</evidence>
<dbReference type="KEGG" id="ldn:H9L06_10185"/>
<evidence type="ECO:0008006" key="5">
    <source>
        <dbReference type="Google" id="ProtNLM"/>
    </source>
</evidence>
<dbReference type="Proteomes" id="UP000515934">
    <property type="component" value="Chromosome"/>
</dbReference>
<evidence type="ECO:0000256" key="2">
    <source>
        <dbReference type="SAM" id="Phobius"/>
    </source>
</evidence>
<dbReference type="EMBL" id="CP060716">
    <property type="protein sequence ID" value="QNN62592.1"/>
    <property type="molecule type" value="Genomic_DNA"/>
</dbReference>
<reference evidence="3 4" key="1">
    <citation type="submission" date="2020-08" db="EMBL/GenBank/DDBJ databases">
        <title>Genome sequence of Leucobacter denitrificans KACC 14055T.</title>
        <authorList>
            <person name="Hyun D.-W."/>
            <person name="Bae J.-W."/>
        </authorList>
    </citation>
    <scope>NUCLEOTIDE SEQUENCE [LARGE SCALE GENOMIC DNA]</scope>
    <source>
        <strain evidence="3 4">KACC 14055</strain>
    </source>
</reference>
<keyword evidence="2" id="KW-0472">Membrane</keyword>
<keyword evidence="4" id="KW-1185">Reference proteome</keyword>
<evidence type="ECO:0000313" key="3">
    <source>
        <dbReference type="EMBL" id="QNN62592.1"/>
    </source>
</evidence>
<feature type="transmembrane region" description="Helical" evidence="2">
    <location>
        <begin position="17"/>
        <end position="42"/>
    </location>
</feature>
<keyword evidence="2" id="KW-0812">Transmembrane</keyword>
<protein>
    <recommendedName>
        <fullName evidence="5">Class F sortase</fullName>
    </recommendedName>
</protein>
<feature type="compositionally biased region" description="Basic and acidic residues" evidence="1">
    <location>
        <begin position="57"/>
        <end position="70"/>
    </location>
</feature>